<comment type="caution">
    <text evidence="2">The sequence shown here is derived from an EMBL/GenBank/DDBJ whole genome shotgun (WGS) entry which is preliminary data.</text>
</comment>
<evidence type="ECO:0000256" key="1">
    <source>
        <dbReference type="SAM" id="Phobius"/>
    </source>
</evidence>
<sequence>MHICLDFIPELLSQPSLEKQIFAMDLVSHLAVQYALPKSLSVARLAINTLSTLLAGLVIYCTYFFLTTAVVRLSVWDFQQGQMRDSVQHNVKPHATNFTVQQLEVLKK</sequence>
<dbReference type="PANTHER" id="PTHR28608:SF1">
    <property type="entry name" value="INTEGRATOR COMPLEX SUBUNIT 2"/>
    <property type="match status" value="1"/>
</dbReference>
<gene>
    <name evidence="2" type="ORF">Cfor_05414</name>
</gene>
<reference evidence="3" key="1">
    <citation type="submission" date="2020-01" db="EMBL/GenBank/DDBJ databases">
        <title>Draft genome sequence of the Termite Coptotermes fromosanus.</title>
        <authorList>
            <person name="Itakura S."/>
            <person name="Yosikawa Y."/>
            <person name="Umezawa K."/>
        </authorList>
    </citation>
    <scope>NUCLEOTIDE SEQUENCE [LARGE SCALE GENOMIC DNA]</scope>
</reference>
<dbReference type="GO" id="GO:0032039">
    <property type="term" value="C:integrator complex"/>
    <property type="evidence" value="ECO:0007669"/>
    <property type="project" value="InterPro"/>
</dbReference>
<proteinExistence type="predicted"/>
<dbReference type="EMBL" id="BLKM01012573">
    <property type="protein sequence ID" value="GFG36996.1"/>
    <property type="molecule type" value="Genomic_DNA"/>
</dbReference>
<dbReference type="InParanoid" id="A0A6L2PWR7"/>
<protein>
    <submittedName>
        <fullName evidence="2">Uncharacterized protein</fullName>
    </submittedName>
</protein>
<evidence type="ECO:0000313" key="2">
    <source>
        <dbReference type="EMBL" id="GFG36996.1"/>
    </source>
</evidence>
<keyword evidence="3" id="KW-1185">Reference proteome</keyword>
<dbReference type="InterPro" id="IPR029321">
    <property type="entry name" value="INTS2"/>
</dbReference>
<dbReference type="Proteomes" id="UP000502823">
    <property type="component" value="Unassembled WGS sequence"/>
</dbReference>
<dbReference type="AlphaFoldDB" id="A0A6L2PWR7"/>
<keyword evidence="1" id="KW-0812">Transmembrane</keyword>
<keyword evidence="1" id="KW-0472">Membrane</keyword>
<name>A0A6L2PWR7_COPFO</name>
<feature type="transmembrane region" description="Helical" evidence="1">
    <location>
        <begin position="45"/>
        <end position="66"/>
    </location>
</feature>
<organism evidence="2 3">
    <name type="scientific">Coptotermes formosanus</name>
    <name type="common">Formosan subterranean termite</name>
    <dbReference type="NCBI Taxonomy" id="36987"/>
    <lineage>
        <taxon>Eukaryota</taxon>
        <taxon>Metazoa</taxon>
        <taxon>Ecdysozoa</taxon>
        <taxon>Arthropoda</taxon>
        <taxon>Hexapoda</taxon>
        <taxon>Insecta</taxon>
        <taxon>Pterygota</taxon>
        <taxon>Neoptera</taxon>
        <taxon>Polyneoptera</taxon>
        <taxon>Dictyoptera</taxon>
        <taxon>Blattodea</taxon>
        <taxon>Blattoidea</taxon>
        <taxon>Termitoidae</taxon>
        <taxon>Rhinotermitidae</taxon>
        <taxon>Coptotermes</taxon>
    </lineage>
</organism>
<dbReference type="OrthoDB" id="3363059at2759"/>
<dbReference type="PANTHER" id="PTHR28608">
    <property type="entry name" value="INTEGRATOR COMPLEX SUBUNIT 2"/>
    <property type="match status" value="1"/>
</dbReference>
<keyword evidence="1" id="KW-1133">Transmembrane helix</keyword>
<dbReference type="GO" id="GO:0034472">
    <property type="term" value="P:snRNA 3'-end processing"/>
    <property type="evidence" value="ECO:0007669"/>
    <property type="project" value="TreeGrafter"/>
</dbReference>
<evidence type="ECO:0000313" key="3">
    <source>
        <dbReference type="Proteomes" id="UP000502823"/>
    </source>
</evidence>
<dbReference type="Pfam" id="PF14750">
    <property type="entry name" value="INTS2"/>
    <property type="match status" value="1"/>
</dbReference>
<accession>A0A6L2PWR7</accession>